<evidence type="ECO:0000259" key="5">
    <source>
        <dbReference type="Pfam" id="PF01965"/>
    </source>
</evidence>
<comment type="similarity">
    <text evidence="3">Belongs to the peptidase C56 family. HSP31-like subfamily.</text>
</comment>
<dbReference type="RefSeq" id="WP_200801504.1">
    <property type="nucleotide sequence ID" value="NZ_FQXM01000038.1"/>
</dbReference>
<keyword evidence="4" id="KW-0472">Membrane</keyword>
<keyword evidence="7" id="KW-1185">Reference proteome</keyword>
<keyword evidence="4" id="KW-1133">Transmembrane helix</keyword>
<dbReference type="STRING" id="1121316.SAMN02745207_03950"/>
<dbReference type="PANTHER" id="PTHR48094:SF11">
    <property type="entry name" value="GLUTATHIONE-INDEPENDENT GLYOXALASE HSP31-RELATED"/>
    <property type="match status" value="1"/>
</dbReference>
<dbReference type="GO" id="GO:0005737">
    <property type="term" value="C:cytoplasm"/>
    <property type="evidence" value="ECO:0007669"/>
    <property type="project" value="TreeGrafter"/>
</dbReference>
<protein>
    <submittedName>
        <fullName evidence="6">Putative intracellular protease/amidase</fullName>
    </submittedName>
</protein>
<dbReference type="InterPro" id="IPR029062">
    <property type="entry name" value="Class_I_gatase-like"/>
</dbReference>
<evidence type="ECO:0000256" key="3">
    <source>
        <dbReference type="ARBA" id="ARBA00038493"/>
    </source>
</evidence>
<evidence type="ECO:0000256" key="4">
    <source>
        <dbReference type="SAM" id="Phobius"/>
    </source>
</evidence>
<dbReference type="Pfam" id="PF01965">
    <property type="entry name" value="DJ-1_PfpI"/>
    <property type="match status" value="1"/>
</dbReference>
<dbReference type="GO" id="GO:0006508">
    <property type="term" value="P:proteolysis"/>
    <property type="evidence" value="ECO:0007669"/>
    <property type="project" value="UniProtKB-KW"/>
</dbReference>
<keyword evidence="6" id="KW-0645">Protease</keyword>
<accession>A0A1M5XVM5</accession>
<evidence type="ECO:0000313" key="7">
    <source>
        <dbReference type="Proteomes" id="UP000184447"/>
    </source>
</evidence>
<sequence length="277" mass="30252">MKKNLLIAGGIISAVILLILILLPIIIKSLGFHPDYERTEYDLKGKKALVIATNHDTLGDSGRATGVYGSEINIPYYEFLDAGMTVDVASIEGGEIPFEPISLKYPLATNADNRYLKDKEAEEKTKNSIKIRDVDFTEYDIIYMAGGWGASYDLGYSEVLGEKLTKANADGILMGSVCHGALGFLKAKDVDGTPLVEGRQITAVSDKQVEELRITATPMHPETELRKLGADYQKNEAFRDFFATLVVVDGNIVTGQNQNSSGETAQTLLRLLDGKVD</sequence>
<keyword evidence="4" id="KW-0812">Transmembrane</keyword>
<keyword evidence="2" id="KW-0456">Lyase</keyword>
<dbReference type="EMBL" id="FQXM01000038">
    <property type="protein sequence ID" value="SHI03578.1"/>
    <property type="molecule type" value="Genomic_DNA"/>
</dbReference>
<evidence type="ECO:0000256" key="2">
    <source>
        <dbReference type="ARBA" id="ARBA00023239"/>
    </source>
</evidence>
<dbReference type="InterPro" id="IPR050325">
    <property type="entry name" value="Prot/Nucl_acid_deglycase"/>
</dbReference>
<evidence type="ECO:0000313" key="6">
    <source>
        <dbReference type="EMBL" id="SHI03578.1"/>
    </source>
</evidence>
<dbReference type="GO" id="GO:0019172">
    <property type="term" value="F:glyoxalase III activity"/>
    <property type="evidence" value="ECO:0007669"/>
    <property type="project" value="TreeGrafter"/>
</dbReference>
<dbReference type="SUPFAM" id="SSF52317">
    <property type="entry name" value="Class I glutamine amidotransferase-like"/>
    <property type="match status" value="1"/>
</dbReference>
<dbReference type="CDD" id="cd03141">
    <property type="entry name" value="GATase1_Hsp31_like"/>
    <property type="match status" value="1"/>
</dbReference>
<dbReference type="Gene3D" id="3.40.50.880">
    <property type="match status" value="1"/>
</dbReference>
<proteinExistence type="inferred from homology"/>
<feature type="domain" description="DJ-1/PfpI" evidence="5">
    <location>
        <begin position="66"/>
        <end position="268"/>
    </location>
</feature>
<dbReference type="AlphaFoldDB" id="A0A1M5XVM5"/>
<dbReference type="GO" id="GO:0008233">
    <property type="term" value="F:peptidase activity"/>
    <property type="evidence" value="ECO:0007669"/>
    <property type="project" value="UniProtKB-KW"/>
</dbReference>
<organism evidence="6 7">
    <name type="scientific">Clostridium grantii DSM 8605</name>
    <dbReference type="NCBI Taxonomy" id="1121316"/>
    <lineage>
        <taxon>Bacteria</taxon>
        <taxon>Bacillati</taxon>
        <taxon>Bacillota</taxon>
        <taxon>Clostridia</taxon>
        <taxon>Eubacteriales</taxon>
        <taxon>Clostridiaceae</taxon>
        <taxon>Clostridium</taxon>
    </lineage>
</organism>
<dbReference type="Proteomes" id="UP000184447">
    <property type="component" value="Unassembled WGS sequence"/>
</dbReference>
<dbReference type="GO" id="GO:0019243">
    <property type="term" value="P:methylglyoxal catabolic process to D-lactate via S-lactoyl-glutathione"/>
    <property type="evidence" value="ECO:0007669"/>
    <property type="project" value="TreeGrafter"/>
</dbReference>
<feature type="transmembrane region" description="Helical" evidence="4">
    <location>
        <begin position="6"/>
        <end position="27"/>
    </location>
</feature>
<keyword evidence="1" id="KW-0346">Stress response</keyword>
<dbReference type="InterPro" id="IPR002818">
    <property type="entry name" value="DJ-1/PfpI"/>
</dbReference>
<keyword evidence="6" id="KW-0378">Hydrolase</keyword>
<dbReference type="PANTHER" id="PTHR48094">
    <property type="entry name" value="PROTEIN/NUCLEIC ACID DEGLYCASE DJ-1-RELATED"/>
    <property type="match status" value="1"/>
</dbReference>
<reference evidence="6 7" key="1">
    <citation type="submission" date="2016-11" db="EMBL/GenBank/DDBJ databases">
        <authorList>
            <person name="Jaros S."/>
            <person name="Januszkiewicz K."/>
            <person name="Wedrychowicz H."/>
        </authorList>
    </citation>
    <scope>NUCLEOTIDE SEQUENCE [LARGE SCALE GENOMIC DNA]</scope>
    <source>
        <strain evidence="6 7">DSM 8605</strain>
    </source>
</reference>
<name>A0A1M5XVM5_9CLOT</name>
<evidence type="ECO:0000256" key="1">
    <source>
        <dbReference type="ARBA" id="ARBA00023016"/>
    </source>
</evidence>
<gene>
    <name evidence="6" type="ORF">SAMN02745207_03950</name>
</gene>